<evidence type="ECO:0000313" key="13">
    <source>
        <dbReference type="EMBL" id="RLN57233.1"/>
    </source>
</evidence>
<keyword evidence="9" id="KW-1133">Transmembrane helix</keyword>
<protein>
    <submittedName>
        <fullName evidence="13">Uncharacterized protein</fullName>
    </submittedName>
</protein>
<comment type="similarity">
    <text evidence="5">In the N-terminal section; belongs to the long-chain O-acyltransferase family.</text>
</comment>
<dbReference type="GO" id="GO:0005886">
    <property type="term" value="C:plasma membrane"/>
    <property type="evidence" value="ECO:0007669"/>
    <property type="project" value="TreeGrafter"/>
</dbReference>
<dbReference type="GO" id="GO:0047196">
    <property type="term" value="F:long-chain-alcohol O-fatty-acyltransferase activity"/>
    <property type="evidence" value="ECO:0007669"/>
    <property type="project" value="UniProtKB-EC"/>
</dbReference>
<comment type="pathway">
    <text evidence="2">Lipid metabolism.</text>
</comment>
<evidence type="ECO:0000313" key="15">
    <source>
        <dbReference type="Proteomes" id="UP000284657"/>
    </source>
</evidence>
<dbReference type="InterPro" id="IPR004255">
    <property type="entry name" value="O-acyltransferase_WSD1_N"/>
</dbReference>
<comment type="caution">
    <text evidence="13">The sequence shown here is derived from an EMBL/GenBank/DDBJ whole genome shotgun (WGS) entry which is preliminary data.</text>
</comment>
<evidence type="ECO:0000256" key="5">
    <source>
        <dbReference type="ARBA" id="ARBA00024360"/>
    </source>
</evidence>
<keyword evidence="3" id="KW-0808">Transferase</keyword>
<evidence type="ECO:0000256" key="4">
    <source>
        <dbReference type="ARBA" id="ARBA00023315"/>
    </source>
</evidence>
<dbReference type="GO" id="GO:0019432">
    <property type="term" value="P:triglyceride biosynthetic process"/>
    <property type="evidence" value="ECO:0007669"/>
    <property type="project" value="UniProtKB-UniPathway"/>
</dbReference>
<feature type="transmembrane region" description="Helical" evidence="9">
    <location>
        <begin position="20"/>
        <end position="39"/>
    </location>
</feature>
<feature type="region of interest" description="Disordered" evidence="8">
    <location>
        <begin position="506"/>
        <end position="528"/>
    </location>
</feature>
<dbReference type="InterPro" id="IPR009721">
    <property type="entry name" value="O-acyltransferase_WSD1_C"/>
</dbReference>
<feature type="domain" description="O-acyltransferase WSD1-like N-terminal" evidence="10">
    <location>
        <begin position="151"/>
        <end position="311"/>
    </location>
</feature>
<dbReference type="Pfam" id="PF06974">
    <property type="entry name" value="WS_DGAT_C"/>
    <property type="match status" value="1"/>
</dbReference>
<comment type="pathway">
    <text evidence="1">Glycerolipid metabolism; triacylglycerol biosynthesis.</text>
</comment>
<feature type="transmembrane region" description="Helical" evidence="9">
    <location>
        <begin position="244"/>
        <end position="267"/>
    </location>
</feature>
<evidence type="ECO:0000256" key="3">
    <source>
        <dbReference type="ARBA" id="ARBA00022679"/>
    </source>
</evidence>
<evidence type="ECO:0000256" key="7">
    <source>
        <dbReference type="ARBA" id="ARBA00048109"/>
    </source>
</evidence>
<evidence type="ECO:0000256" key="6">
    <source>
        <dbReference type="ARBA" id="ARBA00047604"/>
    </source>
</evidence>
<proteinExistence type="inferred from homology"/>
<gene>
    <name evidence="12" type="ORF">BBJ29_007980</name>
    <name evidence="13" type="ORF">BBP00_00007609</name>
</gene>
<evidence type="ECO:0000259" key="11">
    <source>
        <dbReference type="Pfam" id="PF06974"/>
    </source>
</evidence>
<dbReference type="OrthoDB" id="619536at2759"/>
<comment type="catalytic activity">
    <reaction evidence="6">
        <text>a long chain fatty alcohol + a fatty acyl-CoA = a long-chain alcohol wax ester + CoA</text>
        <dbReference type="Rhea" id="RHEA:38443"/>
        <dbReference type="ChEBI" id="CHEBI:17135"/>
        <dbReference type="ChEBI" id="CHEBI:57287"/>
        <dbReference type="ChEBI" id="CHEBI:77636"/>
        <dbReference type="ChEBI" id="CHEBI:235323"/>
        <dbReference type="EC" id="2.3.1.75"/>
    </reaction>
</comment>
<keyword evidence="4" id="KW-0012">Acyltransferase</keyword>
<dbReference type="EMBL" id="MBDO02000319">
    <property type="protein sequence ID" value="RLN57233.1"/>
    <property type="molecule type" value="Genomic_DNA"/>
</dbReference>
<dbReference type="EMBL" id="MBAD02002211">
    <property type="protein sequence ID" value="RLN49035.1"/>
    <property type="molecule type" value="Genomic_DNA"/>
</dbReference>
<keyword evidence="9" id="KW-0812">Transmembrane</keyword>
<dbReference type="PANTHER" id="PTHR31650">
    <property type="entry name" value="O-ACYLTRANSFERASE (WSD1-LIKE) FAMILY PROTEIN"/>
    <property type="match status" value="1"/>
</dbReference>
<reference evidence="14 15" key="1">
    <citation type="submission" date="2018-07" db="EMBL/GenBank/DDBJ databases">
        <title>Genome sequencing of oomycete isolates from Chile give support for New Zealand origin for Phytophthora kernoviae and make available the first Nothophytophthora sp. genome.</title>
        <authorList>
            <person name="Studholme D.J."/>
            <person name="Sanfuentes E."/>
            <person name="Panda P."/>
            <person name="Hill R."/>
            <person name="Sambles C."/>
            <person name="Grant M."/>
            <person name="Williams N.M."/>
            <person name="Mcdougal R.L."/>
        </authorList>
    </citation>
    <scope>NUCLEOTIDE SEQUENCE [LARGE SCALE GENOMIC DNA]</scope>
    <source>
        <strain evidence="13">Chile6</strain>
        <strain evidence="12">Chile7</strain>
    </source>
</reference>
<keyword evidence="9" id="KW-0472">Membrane</keyword>
<evidence type="ECO:0000256" key="2">
    <source>
        <dbReference type="ARBA" id="ARBA00005189"/>
    </source>
</evidence>
<name>A0A3F2RHT2_9STRA</name>
<dbReference type="Proteomes" id="UP000277300">
    <property type="component" value="Unassembled WGS sequence"/>
</dbReference>
<evidence type="ECO:0000259" key="10">
    <source>
        <dbReference type="Pfam" id="PF03007"/>
    </source>
</evidence>
<evidence type="ECO:0000313" key="12">
    <source>
        <dbReference type="EMBL" id="RLN49035.1"/>
    </source>
</evidence>
<sequence>MADNSVLTRLVVNGPTFNDTPVLILAVVLVLALSGVVSYTTQQRQDARDTDKKRKLTRKLSNMGMTTLATEVPTNLSIPVSVLTVEGHLTKEDYVERLRARLLHDVFFLRWRSVVRGDYKTGVYKFVELPGYDVSRNVVEHTVEDGETTMSYVESALVNKPMDFDKPLWEMHVIHDPKSTPGVTSVGWKIHHCLGDGASIATAMAKLSDQSEMFDAMLEKRAQAKKTPKAKKPRKPVSHIVKDILIFLYVVVWSIGIITWQMGALVFRREPQTVFKRPGSNYKRLSYNMLYSVTTTKAVGKHFRATVNDVMLNVVAGAMRKTMIAQGESVAPTLVVRCAIPVDMRSSTEVIRTTSNRFSSLVIDLPLGVADSAQRLHRVTAAMNEAKNSLEKYFVYWSSHLISMLPAPLIRFVVHFTTARISVATTNVRASAAEMDLCGNKVSGFYGFVPPPPYVNLGVAILSMGDNLGLNVLVDPGVGVDAKQFLEFAKEEFTALQAAVAAKEANAEELDEKKTNTPKTEQNETTPTVPTTVTELAIATAPSTEKKSKIEKNQNDSFASAEILDEVQKFLTLHIAENRCSSHTKEINEFMAQHLNEKQRKRYFALLVERIVQHFAQEASTKGEEVSVDVQSNICLIEQMFLTLGRRSPLEDMYTAEEEEMLDLLFHSNSSNDLPINT</sequence>
<evidence type="ECO:0000256" key="1">
    <source>
        <dbReference type="ARBA" id="ARBA00004771"/>
    </source>
</evidence>
<dbReference type="UniPathway" id="UPA00282"/>
<dbReference type="GO" id="GO:0004144">
    <property type="term" value="F:diacylglycerol O-acyltransferase activity"/>
    <property type="evidence" value="ECO:0007669"/>
    <property type="project" value="UniProtKB-EC"/>
</dbReference>
<organism evidence="13 14">
    <name type="scientific">Phytophthora kernoviae</name>
    <dbReference type="NCBI Taxonomy" id="325452"/>
    <lineage>
        <taxon>Eukaryota</taxon>
        <taxon>Sar</taxon>
        <taxon>Stramenopiles</taxon>
        <taxon>Oomycota</taxon>
        <taxon>Peronosporomycetes</taxon>
        <taxon>Peronosporales</taxon>
        <taxon>Peronosporaceae</taxon>
        <taxon>Phytophthora</taxon>
    </lineage>
</organism>
<accession>A0A3F2RHT2</accession>
<evidence type="ECO:0000256" key="9">
    <source>
        <dbReference type="SAM" id="Phobius"/>
    </source>
</evidence>
<dbReference type="Proteomes" id="UP000284657">
    <property type="component" value="Unassembled WGS sequence"/>
</dbReference>
<evidence type="ECO:0000313" key="14">
    <source>
        <dbReference type="Proteomes" id="UP000277300"/>
    </source>
</evidence>
<comment type="catalytic activity">
    <reaction evidence="7">
        <text>an acyl-CoA + a 1,2-diacyl-sn-glycerol = a triacyl-sn-glycerol + CoA</text>
        <dbReference type="Rhea" id="RHEA:10868"/>
        <dbReference type="ChEBI" id="CHEBI:17815"/>
        <dbReference type="ChEBI" id="CHEBI:57287"/>
        <dbReference type="ChEBI" id="CHEBI:58342"/>
        <dbReference type="ChEBI" id="CHEBI:64615"/>
        <dbReference type="EC" id="2.3.1.20"/>
    </reaction>
</comment>
<dbReference type="Pfam" id="PF03007">
    <property type="entry name" value="WS_DGAT_cat"/>
    <property type="match status" value="1"/>
</dbReference>
<dbReference type="PANTHER" id="PTHR31650:SF1">
    <property type="entry name" value="WAX ESTER SYNTHASE_DIACYLGLYCEROL ACYLTRANSFERASE 4-RELATED"/>
    <property type="match status" value="1"/>
</dbReference>
<dbReference type="AlphaFoldDB" id="A0A3F2RHT2"/>
<evidence type="ECO:0000256" key="8">
    <source>
        <dbReference type="SAM" id="MobiDB-lite"/>
    </source>
</evidence>
<dbReference type="InterPro" id="IPR045034">
    <property type="entry name" value="O-acyltransferase_WSD1-like"/>
</dbReference>
<feature type="domain" description="O-acyltransferase WSD1 C-terminal" evidence="11">
    <location>
        <begin position="355"/>
        <end position="496"/>
    </location>
</feature>